<reference evidence="2" key="1">
    <citation type="submission" date="2024-03" db="EMBL/GenBank/DDBJ databases">
        <title>Diverse circular DNA viruses in blood, oral, and fecal samples of captive lemurs.</title>
        <authorList>
            <person name="Paietta E.N."/>
            <person name="Kraberger S."/>
            <person name="Lund M.C."/>
            <person name="Custer J.M."/>
            <person name="Vargas K.M."/>
            <person name="Ehmke E.E."/>
            <person name="Yoder A.D."/>
            <person name="Varsani A."/>
        </authorList>
    </citation>
    <scope>NUCLEOTIDE SEQUENCE</scope>
    <source>
        <strain evidence="2">Duke_28FF_219</strain>
    </source>
</reference>
<feature type="region of interest" description="Disordered" evidence="1">
    <location>
        <begin position="40"/>
        <end position="63"/>
    </location>
</feature>
<evidence type="ECO:0000313" key="2">
    <source>
        <dbReference type="EMBL" id="XCD07396.1"/>
    </source>
</evidence>
<accession>A0AAU8B5Q8</accession>
<dbReference type="EMBL" id="PP511788">
    <property type="protein sequence ID" value="XCD07396.1"/>
    <property type="molecule type" value="Genomic_DNA"/>
</dbReference>
<organism evidence="2">
    <name type="scientific">Dulem virus 34</name>
    <dbReference type="NCBI Taxonomy" id="3145752"/>
    <lineage>
        <taxon>Viruses</taxon>
        <taxon>Duplodnaviria</taxon>
        <taxon>Heunggongvirae</taxon>
        <taxon>Uroviricota</taxon>
        <taxon>Caudoviricetes</taxon>
    </lineage>
</organism>
<name>A0AAU8B5Q8_9CAUD</name>
<evidence type="ECO:0000256" key="1">
    <source>
        <dbReference type="SAM" id="MobiDB-lite"/>
    </source>
</evidence>
<protein>
    <recommendedName>
        <fullName evidence="3">Mu-like prophage FluMu N-terminal domain-containing protein</fullName>
    </recommendedName>
</protein>
<sequence length="131" mass="13583">MKRLIAKRAVLYGARMYQPGDTLPAGDAKMVAAWLRADSAAWNGPETPQGDQNGPETPGTDHGGALVLNTVKLVDGHLDPEQLATMKKADLADLADKLGVDISAAKNNAERAALIAAVTVQAPADENGGAQ</sequence>
<proteinExistence type="predicted"/>
<evidence type="ECO:0008006" key="3">
    <source>
        <dbReference type="Google" id="ProtNLM"/>
    </source>
</evidence>